<evidence type="ECO:0000256" key="1">
    <source>
        <dbReference type="SAM" id="MobiDB-lite"/>
    </source>
</evidence>
<feature type="region of interest" description="Disordered" evidence="1">
    <location>
        <begin position="1"/>
        <end position="97"/>
    </location>
</feature>
<keyword evidence="3" id="KW-1185">Reference proteome</keyword>
<protein>
    <submittedName>
        <fullName evidence="2">Uncharacterized protein</fullName>
    </submittedName>
</protein>
<name>A0AAV2K6E2_KNICA</name>
<dbReference type="AlphaFoldDB" id="A0AAV2K6E2"/>
<evidence type="ECO:0000313" key="3">
    <source>
        <dbReference type="Proteomes" id="UP001497482"/>
    </source>
</evidence>
<evidence type="ECO:0000313" key="2">
    <source>
        <dbReference type="EMBL" id="CAL1583485.1"/>
    </source>
</evidence>
<organism evidence="2 3">
    <name type="scientific">Knipowitschia caucasica</name>
    <name type="common">Caucasian dwarf goby</name>
    <name type="synonym">Pomatoschistus caucasicus</name>
    <dbReference type="NCBI Taxonomy" id="637954"/>
    <lineage>
        <taxon>Eukaryota</taxon>
        <taxon>Metazoa</taxon>
        <taxon>Chordata</taxon>
        <taxon>Craniata</taxon>
        <taxon>Vertebrata</taxon>
        <taxon>Euteleostomi</taxon>
        <taxon>Actinopterygii</taxon>
        <taxon>Neopterygii</taxon>
        <taxon>Teleostei</taxon>
        <taxon>Neoteleostei</taxon>
        <taxon>Acanthomorphata</taxon>
        <taxon>Gobiaria</taxon>
        <taxon>Gobiiformes</taxon>
        <taxon>Gobioidei</taxon>
        <taxon>Gobiidae</taxon>
        <taxon>Gobiinae</taxon>
        <taxon>Knipowitschia</taxon>
    </lineage>
</organism>
<accession>A0AAV2K6E2</accession>
<proteinExistence type="predicted"/>
<dbReference type="Proteomes" id="UP001497482">
    <property type="component" value="Chromosome 16"/>
</dbReference>
<feature type="compositionally biased region" description="Low complexity" evidence="1">
    <location>
        <begin position="1"/>
        <end position="10"/>
    </location>
</feature>
<dbReference type="EMBL" id="OZ035838">
    <property type="protein sequence ID" value="CAL1583485.1"/>
    <property type="molecule type" value="Genomic_DNA"/>
</dbReference>
<gene>
    <name evidence="2" type="ORF">KC01_LOCUS13951</name>
</gene>
<sequence>MGDTSPSCTTTPPPLATQRHTLWTPLARDTSRPPSQASPSRETRHSAPCRVLTQSALNAPPHPGHGPTLNRGKTPGRNRPLLDEYSDLGRLVHSLQP</sequence>
<reference evidence="2 3" key="1">
    <citation type="submission" date="2024-04" db="EMBL/GenBank/DDBJ databases">
        <authorList>
            <person name="Waldvogel A.-M."/>
            <person name="Schoenle A."/>
        </authorList>
    </citation>
    <scope>NUCLEOTIDE SEQUENCE [LARGE SCALE GENOMIC DNA]</scope>
</reference>